<evidence type="ECO:0000256" key="1">
    <source>
        <dbReference type="ARBA" id="ARBA00006432"/>
    </source>
</evidence>
<evidence type="ECO:0000256" key="4">
    <source>
        <dbReference type="ARBA" id="ARBA00042755"/>
    </source>
</evidence>
<dbReference type="InterPro" id="IPR032387">
    <property type="entry name" value="ACAS_N"/>
</dbReference>
<evidence type="ECO:0000256" key="2">
    <source>
        <dbReference type="ARBA" id="ARBA00013275"/>
    </source>
</evidence>
<dbReference type="RefSeq" id="XP_018016940.1">
    <property type="nucleotide sequence ID" value="XM_018161451.2"/>
</dbReference>
<dbReference type="GO" id="GO:0005759">
    <property type="term" value="C:mitochondrial matrix"/>
    <property type="evidence" value="ECO:0007669"/>
    <property type="project" value="TreeGrafter"/>
</dbReference>
<dbReference type="OMA" id="FIMGRTD"/>
<gene>
    <name evidence="11" type="primary">LOC108673600</name>
    <name evidence="9" type="ORF">HAZT_HAZT007534</name>
</gene>
<dbReference type="InterPro" id="IPR045851">
    <property type="entry name" value="AMP-bd_C_sf"/>
</dbReference>
<protein>
    <recommendedName>
        <fullName evidence="3">Acyl-CoA synthetase short-chain family member 3, mitochondrial</fullName>
        <ecNumber evidence="2">6.2.1.1</ecNumber>
    </recommendedName>
    <alternativeName>
        <fullName evidence="4">Acetate--CoA ligase 3</fullName>
    </alternativeName>
</protein>
<dbReference type="Pfam" id="PF00501">
    <property type="entry name" value="AMP-binding"/>
    <property type="match status" value="1"/>
</dbReference>
<dbReference type="SUPFAM" id="SSF56801">
    <property type="entry name" value="Acetyl-CoA synthetase-like"/>
    <property type="match status" value="1"/>
</dbReference>
<feature type="domain" description="Acetyl-coenzyme A synthetase N-terminal" evidence="8">
    <location>
        <begin position="44"/>
        <end position="99"/>
    </location>
</feature>
<evidence type="ECO:0000259" key="6">
    <source>
        <dbReference type="Pfam" id="PF00501"/>
    </source>
</evidence>
<dbReference type="OrthoDB" id="1706066at2759"/>
<dbReference type="EC" id="6.2.1.1" evidence="2"/>
<dbReference type="GeneID" id="108673600"/>
<dbReference type="PANTHER" id="PTHR43347:SF3">
    <property type="entry name" value="ACYL-COA SYNTHETASE SHORT-CHAIN FAMILY MEMBER 3, MITOCHONDRIAL"/>
    <property type="match status" value="1"/>
</dbReference>
<evidence type="ECO:0000313" key="9">
    <source>
        <dbReference type="EMBL" id="KAA0201195.1"/>
    </source>
</evidence>
<organism evidence="9">
    <name type="scientific">Hyalella azteca</name>
    <name type="common">Amphipod</name>
    <dbReference type="NCBI Taxonomy" id="294128"/>
    <lineage>
        <taxon>Eukaryota</taxon>
        <taxon>Metazoa</taxon>
        <taxon>Ecdysozoa</taxon>
        <taxon>Arthropoda</taxon>
        <taxon>Crustacea</taxon>
        <taxon>Multicrustacea</taxon>
        <taxon>Malacostraca</taxon>
        <taxon>Eumalacostraca</taxon>
        <taxon>Peracarida</taxon>
        <taxon>Amphipoda</taxon>
        <taxon>Senticaudata</taxon>
        <taxon>Talitrida</taxon>
        <taxon>Talitroidea</taxon>
        <taxon>Hyalellidae</taxon>
        <taxon>Hyalella</taxon>
    </lineage>
</organism>
<comment type="similarity">
    <text evidence="1">Belongs to the ATP-dependent AMP-binding enzyme family.</text>
</comment>
<name>A0A6A0H6V8_HYAAZ</name>
<reference evidence="9" key="3">
    <citation type="submission" date="2019-06" db="EMBL/GenBank/DDBJ databases">
        <authorList>
            <person name="Poynton C."/>
            <person name="Hasenbein S."/>
            <person name="Benoit J.B."/>
            <person name="Sepulveda M.S."/>
            <person name="Poelchau M.F."/>
            <person name="Murali S.C."/>
            <person name="Chen S."/>
            <person name="Glastad K.M."/>
            <person name="Werren J.H."/>
            <person name="Vineis J.H."/>
            <person name="Bowen J.L."/>
            <person name="Friedrich M."/>
            <person name="Jones J."/>
            <person name="Robertson H.M."/>
            <person name="Feyereisen R."/>
            <person name="Mechler-Hickson A."/>
            <person name="Mathers N."/>
            <person name="Lee C.E."/>
            <person name="Colbourne J.K."/>
            <person name="Biales A."/>
            <person name="Johnston J.S."/>
            <person name="Wellborn G.A."/>
            <person name="Rosendale A.J."/>
            <person name="Cridge A.G."/>
            <person name="Munoz-Torres M.C."/>
            <person name="Bain P.A."/>
            <person name="Manny A.R."/>
            <person name="Major K.M."/>
            <person name="Lambert F.N."/>
            <person name="Vulpe C.D."/>
            <person name="Tuck P."/>
            <person name="Blalock B.J."/>
            <person name="Lin Y.-Y."/>
            <person name="Smith M.E."/>
            <person name="Ochoa-Acuna H."/>
            <person name="Chen M.-J.M."/>
            <person name="Childers C.P."/>
            <person name="Qu J."/>
            <person name="Dugan S."/>
            <person name="Lee S.L."/>
            <person name="Chao H."/>
            <person name="Dinh H."/>
            <person name="Han Y."/>
            <person name="Doddapaneni H."/>
            <person name="Worley K.C."/>
            <person name="Muzny D.M."/>
            <person name="Gibbs R.A."/>
            <person name="Richards S."/>
        </authorList>
    </citation>
    <scope>NUCLEOTIDE SEQUENCE</scope>
    <source>
        <strain evidence="9">HAZT.00-mixed</strain>
        <tissue evidence="9">Whole organism</tissue>
    </source>
</reference>
<dbReference type="AlphaFoldDB" id="A0A6A0H6V8"/>
<dbReference type="Gene3D" id="3.40.50.12780">
    <property type="entry name" value="N-terminal domain of ligase-like"/>
    <property type="match status" value="1"/>
</dbReference>
<dbReference type="EMBL" id="JQDR03005782">
    <property type="protein sequence ID" value="KAA0201195.1"/>
    <property type="molecule type" value="Genomic_DNA"/>
</dbReference>
<evidence type="ECO:0000259" key="7">
    <source>
        <dbReference type="Pfam" id="PF13193"/>
    </source>
</evidence>
<dbReference type="InterPro" id="IPR025110">
    <property type="entry name" value="AMP-bd_C"/>
</dbReference>
<keyword evidence="10" id="KW-1185">Reference proteome</keyword>
<dbReference type="Pfam" id="PF16177">
    <property type="entry name" value="ACAS_N"/>
    <property type="match status" value="1"/>
</dbReference>
<dbReference type="KEGG" id="hazt:108673600"/>
<dbReference type="PROSITE" id="PS00455">
    <property type="entry name" value="AMP_BINDING"/>
    <property type="match status" value="1"/>
</dbReference>
<reference evidence="9" key="1">
    <citation type="submission" date="2014-08" db="EMBL/GenBank/DDBJ databases">
        <authorList>
            <person name="Murali S."/>
            <person name="Richards S."/>
            <person name="Bandaranaike D."/>
            <person name="Bellair M."/>
            <person name="Blankenburg K."/>
            <person name="Chao H."/>
            <person name="Dinh H."/>
            <person name="Doddapaneni H."/>
            <person name="Dugan-Rocha S."/>
            <person name="Elkadiri S."/>
            <person name="Gnanaolivu R."/>
            <person name="Hughes D."/>
            <person name="Lee S."/>
            <person name="Li M."/>
            <person name="Ming W."/>
            <person name="Munidasa M."/>
            <person name="Muniz J."/>
            <person name="Nguyen L."/>
            <person name="Osuji N."/>
            <person name="Pu L.-L."/>
            <person name="Puazo M."/>
            <person name="Skinner E."/>
            <person name="Qu C."/>
            <person name="Quiroz J."/>
            <person name="Raj R."/>
            <person name="Weissenberger G."/>
            <person name="Xin Y."/>
            <person name="Zou X."/>
            <person name="Han Y."/>
            <person name="Worley K."/>
            <person name="Muzny D."/>
            <person name="Gibbs R."/>
        </authorList>
    </citation>
    <scope>NUCLEOTIDE SEQUENCE</scope>
    <source>
        <strain evidence="9">HAZT.00-mixed</strain>
        <tissue evidence="9">Whole organism</tissue>
    </source>
</reference>
<dbReference type="Gene3D" id="3.30.300.30">
    <property type="match status" value="1"/>
</dbReference>
<proteinExistence type="inferred from homology"/>
<evidence type="ECO:0000313" key="11">
    <source>
        <dbReference type="RefSeq" id="XP_018016940.1"/>
    </source>
</evidence>
<comment type="catalytic activity">
    <reaction evidence="5">
        <text>butanoate + ATP + CoA = butanoyl-CoA + AMP + diphosphate</text>
        <dbReference type="Rhea" id="RHEA:46172"/>
        <dbReference type="ChEBI" id="CHEBI:17968"/>
        <dbReference type="ChEBI" id="CHEBI:30616"/>
        <dbReference type="ChEBI" id="CHEBI:33019"/>
        <dbReference type="ChEBI" id="CHEBI:57287"/>
        <dbReference type="ChEBI" id="CHEBI:57371"/>
        <dbReference type="ChEBI" id="CHEBI:456215"/>
    </reaction>
    <physiologicalReaction direction="left-to-right" evidence="5">
        <dbReference type="Rhea" id="RHEA:46173"/>
    </physiologicalReaction>
</comment>
<evidence type="ECO:0000313" key="10">
    <source>
        <dbReference type="Proteomes" id="UP000694843"/>
    </source>
</evidence>
<accession>A0A6A0H6V8</accession>
<dbReference type="Proteomes" id="UP000694843">
    <property type="component" value="Unplaced"/>
</dbReference>
<evidence type="ECO:0000259" key="8">
    <source>
        <dbReference type="Pfam" id="PF16177"/>
    </source>
</evidence>
<dbReference type="InterPro" id="IPR020845">
    <property type="entry name" value="AMP-binding_CS"/>
</dbReference>
<dbReference type="GO" id="GO:0003987">
    <property type="term" value="F:acetate-CoA ligase activity"/>
    <property type="evidence" value="ECO:0007669"/>
    <property type="project" value="UniProtKB-EC"/>
</dbReference>
<sequence>MQNSRHFITKLATSHVKSFQVRKFALESGKRSTSRAAALSVGDYDTVHRNSLKHKEQFWDEIAQNIVWHKPYTQVLDADSLPTSPMWFRGGELNTCYNALDRHVEAGKGSKVAIIHDSPVTGSKRNITYAELLDEVKRMAGVLVKHGVTKGDKVLIYMPLVIETMVAMLACTRIGAIHCVVFGGFAAQELSRRITHLGPKLIISASCGIEPSRVVEYKPLLDTAIQISSHKPDHCIIFQRPHLPEAKMQKTRDLDWNEEMAQSQGHDPVPVESNHPCYILHTSGTTGKPKGIVRPTGGHAVVLPWTMKAVFGIEEDDVWWSASDLGWVVGHSYVCYAPLLNCNTTVLYEGKPVGTPDSNQFFRVIKEHNVKKMFTSPSALRAIKKVDEEASIADGTQLEHCFVAGECLDHVTRAWAEEAFKVPILNNWWQTESGFPITAHCMGLGMNPNPPRGTTGKPVPGYDIDLLNSENEHVGLGELGRIVCRLPLPPGCFSTLYEAHTRYIDTYFKQFQGYYDTMDAGMKDKDGYISVLSREDDVINVSGHRMSALALEEALMEHPDVTDAIVCGVPDDLKGVVPLGLVVVSRDRDEKELVQELVKHVRDHVGPVAAFKHCAIVTALPHTRNGKIPRGSIATLARGDKMTIPSTVEDASVYSNIHAALQRCGFALNVPDPYSNQM</sequence>
<reference evidence="9" key="2">
    <citation type="journal article" date="2018" name="Environ. Sci. Technol.">
        <title>The Toxicogenome of Hyalella azteca: A Model for Sediment Ecotoxicology and Evolutionary Toxicology.</title>
        <authorList>
            <person name="Poynton H.C."/>
            <person name="Hasenbein S."/>
            <person name="Benoit J.B."/>
            <person name="Sepulveda M.S."/>
            <person name="Poelchau M.F."/>
            <person name="Hughes D.S.T."/>
            <person name="Murali S.C."/>
            <person name="Chen S."/>
            <person name="Glastad K.M."/>
            <person name="Goodisman M.A.D."/>
            <person name="Werren J.H."/>
            <person name="Vineis J.H."/>
            <person name="Bowen J.L."/>
            <person name="Friedrich M."/>
            <person name="Jones J."/>
            <person name="Robertson H.M."/>
            <person name="Feyereisen R."/>
            <person name="Mechler-Hickson A."/>
            <person name="Mathers N."/>
            <person name="Lee C.E."/>
            <person name="Colbourne J.K."/>
            <person name="Biales A."/>
            <person name="Johnston J.S."/>
            <person name="Wellborn G.A."/>
            <person name="Rosendale A.J."/>
            <person name="Cridge A.G."/>
            <person name="Munoz-Torres M.C."/>
            <person name="Bain P.A."/>
            <person name="Manny A.R."/>
            <person name="Major K.M."/>
            <person name="Lambert F.N."/>
            <person name="Vulpe C.D."/>
            <person name="Tuck P."/>
            <person name="Blalock B.J."/>
            <person name="Lin Y.Y."/>
            <person name="Smith M.E."/>
            <person name="Ochoa-Acuna H."/>
            <person name="Chen M.M."/>
            <person name="Childers C.P."/>
            <person name="Qu J."/>
            <person name="Dugan S."/>
            <person name="Lee S.L."/>
            <person name="Chao H."/>
            <person name="Dinh H."/>
            <person name="Han Y."/>
            <person name="Doddapaneni H."/>
            <person name="Worley K.C."/>
            <person name="Muzny D.M."/>
            <person name="Gibbs R.A."/>
            <person name="Richards S."/>
        </authorList>
    </citation>
    <scope>NUCLEOTIDE SEQUENCE</scope>
    <source>
        <strain evidence="9">HAZT.00-mixed</strain>
        <tissue evidence="9">Whole organism</tissue>
    </source>
</reference>
<reference evidence="11" key="4">
    <citation type="submission" date="2025-04" db="UniProtKB">
        <authorList>
            <consortium name="RefSeq"/>
        </authorList>
    </citation>
    <scope>IDENTIFICATION</scope>
    <source>
        <tissue evidence="11">Whole organism</tissue>
    </source>
</reference>
<dbReference type="Proteomes" id="UP000711488">
    <property type="component" value="Unassembled WGS sequence"/>
</dbReference>
<dbReference type="Pfam" id="PF13193">
    <property type="entry name" value="AMP-binding_C"/>
    <property type="match status" value="1"/>
</dbReference>
<dbReference type="PANTHER" id="PTHR43347">
    <property type="entry name" value="ACYL-COA SYNTHETASE"/>
    <property type="match status" value="1"/>
</dbReference>
<evidence type="ECO:0000256" key="3">
    <source>
        <dbReference type="ARBA" id="ARBA00040004"/>
    </source>
</evidence>
<feature type="domain" description="AMP-binding enzyme C-terminal" evidence="7">
    <location>
        <begin position="551"/>
        <end position="627"/>
    </location>
</feature>
<feature type="domain" description="AMP-dependent synthetase/ligase" evidence="6">
    <location>
        <begin position="106"/>
        <end position="485"/>
    </location>
</feature>
<dbReference type="GO" id="GO:0050218">
    <property type="term" value="F:propionate-CoA ligase activity"/>
    <property type="evidence" value="ECO:0007669"/>
    <property type="project" value="TreeGrafter"/>
</dbReference>
<dbReference type="InterPro" id="IPR042099">
    <property type="entry name" value="ANL_N_sf"/>
</dbReference>
<dbReference type="InterPro" id="IPR000873">
    <property type="entry name" value="AMP-dep_synth/lig_dom"/>
</dbReference>
<evidence type="ECO:0000256" key="5">
    <source>
        <dbReference type="ARBA" id="ARBA00047935"/>
    </source>
</evidence>